<keyword evidence="4 12" id="KW-0894">Sodium channel</keyword>
<dbReference type="eggNOG" id="KOG4294">
    <property type="taxonomic scope" value="Eukaryota"/>
</dbReference>
<keyword evidence="11 12" id="KW-0407">Ion channel</keyword>
<dbReference type="Proteomes" id="UP001652621">
    <property type="component" value="Unplaced"/>
</dbReference>
<evidence type="ECO:0000256" key="10">
    <source>
        <dbReference type="ARBA" id="ARBA00023201"/>
    </source>
</evidence>
<evidence type="ECO:0000256" key="11">
    <source>
        <dbReference type="ARBA" id="ARBA00023303"/>
    </source>
</evidence>
<evidence type="ECO:0000313" key="15">
    <source>
        <dbReference type="Proteomes" id="UP001652621"/>
    </source>
</evidence>
<evidence type="ECO:0000256" key="4">
    <source>
        <dbReference type="ARBA" id="ARBA00022461"/>
    </source>
</evidence>
<evidence type="ECO:0000256" key="13">
    <source>
        <dbReference type="SAM" id="Phobius"/>
    </source>
</evidence>
<dbReference type="VEuPathDB" id="VectorBase:MDOA010760"/>
<keyword evidence="6 13" id="KW-1133">Transmembrane helix</keyword>
<dbReference type="Gene3D" id="2.60.470.10">
    <property type="entry name" value="Acid-sensing ion channels like domains"/>
    <property type="match status" value="1"/>
</dbReference>
<evidence type="ECO:0000256" key="3">
    <source>
        <dbReference type="ARBA" id="ARBA00022448"/>
    </source>
</evidence>
<dbReference type="KEGG" id="mde:101897304"/>
<dbReference type="PANTHER" id="PTHR11690">
    <property type="entry name" value="AMILORIDE-SENSITIVE SODIUM CHANNEL-RELATED"/>
    <property type="match status" value="1"/>
</dbReference>
<accession>A0A1I8N253</accession>
<evidence type="ECO:0000256" key="8">
    <source>
        <dbReference type="ARBA" id="ARBA00023065"/>
    </source>
</evidence>
<dbReference type="OrthoDB" id="6021021at2759"/>
<dbReference type="EnsemblMetazoa" id="MDOA010760-RB">
    <property type="protein sequence ID" value="MDOA010760-PB"/>
    <property type="gene ID" value="MDOA010760"/>
</dbReference>
<gene>
    <name evidence="14" type="primary">101897304</name>
    <name evidence="16" type="synonym">LOC101897304</name>
</gene>
<dbReference type="InterPro" id="IPR001873">
    <property type="entry name" value="ENaC"/>
</dbReference>
<dbReference type="AlphaFoldDB" id="A0A1I8N253"/>
<evidence type="ECO:0000313" key="16">
    <source>
        <dbReference type="RefSeq" id="XP_011294238.1"/>
    </source>
</evidence>
<keyword evidence="7" id="KW-0915">Sodium</keyword>
<keyword evidence="3 12" id="KW-0813">Transport</keyword>
<evidence type="ECO:0000256" key="5">
    <source>
        <dbReference type="ARBA" id="ARBA00022692"/>
    </source>
</evidence>
<organism evidence="14">
    <name type="scientific">Musca domestica</name>
    <name type="common">House fly</name>
    <dbReference type="NCBI Taxonomy" id="7370"/>
    <lineage>
        <taxon>Eukaryota</taxon>
        <taxon>Metazoa</taxon>
        <taxon>Ecdysozoa</taxon>
        <taxon>Arthropoda</taxon>
        <taxon>Hexapoda</taxon>
        <taxon>Insecta</taxon>
        <taxon>Pterygota</taxon>
        <taxon>Neoptera</taxon>
        <taxon>Endopterygota</taxon>
        <taxon>Diptera</taxon>
        <taxon>Brachycera</taxon>
        <taxon>Muscomorpha</taxon>
        <taxon>Muscoidea</taxon>
        <taxon>Muscidae</taxon>
        <taxon>Musca</taxon>
    </lineage>
</organism>
<dbReference type="GO" id="GO:0015280">
    <property type="term" value="F:ligand-gated sodium channel activity"/>
    <property type="evidence" value="ECO:0007669"/>
    <property type="project" value="TreeGrafter"/>
</dbReference>
<evidence type="ECO:0000256" key="2">
    <source>
        <dbReference type="ARBA" id="ARBA00007193"/>
    </source>
</evidence>
<dbReference type="Gene3D" id="1.10.287.770">
    <property type="entry name" value="YojJ-like"/>
    <property type="match status" value="1"/>
</dbReference>
<comment type="similarity">
    <text evidence="2 12">Belongs to the amiloride-sensitive sodium channel (TC 1.A.6) family.</text>
</comment>
<keyword evidence="8 12" id="KW-0406">Ion transport</keyword>
<evidence type="ECO:0000313" key="14">
    <source>
        <dbReference type="EnsemblMetazoa" id="MDOA010760-PB"/>
    </source>
</evidence>
<evidence type="ECO:0000256" key="6">
    <source>
        <dbReference type="ARBA" id="ARBA00022989"/>
    </source>
</evidence>
<dbReference type="VEuPathDB" id="VectorBase:MDOMA2_016500"/>
<reference evidence="14" key="1">
    <citation type="submission" date="2020-05" db="UniProtKB">
        <authorList>
            <consortium name="EnsemblMetazoa"/>
        </authorList>
    </citation>
    <scope>IDENTIFICATION</scope>
    <source>
        <strain evidence="14">Aabys</strain>
    </source>
</reference>
<dbReference type="GO" id="GO:0005886">
    <property type="term" value="C:plasma membrane"/>
    <property type="evidence" value="ECO:0007669"/>
    <property type="project" value="TreeGrafter"/>
</dbReference>
<feature type="transmembrane region" description="Helical" evidence="13">
    <location>
        <begin position="488"/>
        <end position="517"/>
    </location>
</feature>
<evidence type="ECO:0000256" key="9">
    <source>
        <dbReference type="ARBA" id="ARBA00023136"/>
    </source>
</evidence>
<dbReference type="Pfam" id="PF00858">
    <property type="entry name" value="ASC"/>
    <property type="match status" value="1"/>
</dbReference>
<keyword evidence="10 12" id="KW-0739">Sodium transport</keyword>
<comment type="subcellular location">
    <subcellularLocation>
        <location evidence="1">Membrane</location>
        <topology evidence="1">Multi-pass membrane protein</topology>
    </subcellularLocation>
</comment>
<dbReference type="PRINTS" id="PR01078">
    <property type="entry name" value="AMINACHANNEL"/>
</dbReference>
<protein>
    <submittedName>
        <fullName evidence="16">Pickpocket protein 19-like</fullName>
    </submittedName>
</protein>
<sequence>MFYPNELAYFKKTNFEHPKGLLKFKDCYDDPLQPLTKRQVEKRIIRRMFQFCQNSINGVYHISEPGLRPSVRLFWCVVVVAAIIGCAMSYIDLTKRLQDEALVTVVETSHLPIHEIRFPAVAVCPLNRVNWMRYKAAEEKFLPRYTAKEAKNAFYNLTVLLERMTFSGLEAIEDFLNSQHIPRSVRNIVLSRVAQYLAFRCDEIFRWCIYDKTKHDCCKIFIPEQTEKGICLVFNSVVSKESKIKQLTDSFYPWRARSSGEGSGLSFRLRYNSSLVRPGSTVPFAFNVIIKRPGEWSNSLYQILHANTHNNMMVTPIITETSRNTRHINPVKRKCLFPNEISTKFDRIEGLAFNKLNCRVQCEQRHLINTCNCTTSMFFPGVSHKADMECKVSDLRCIYDNRDIFSYIKGSRQDNYINDTRRGMICDCLNSCEALMFLVKLNVLPLVNVNESFPEISAEVYFAEETMTKYSARLQYTYMDLISNYGGVLGLCLGASVLSIFEIFYAVIRAIFIFGLYKLTNRRKRRQVNVVKVKKKEDEGQFVE</sequence>
<dbReference type="RefSeq" id="XP_011294238.1">
    <property type="nucleotide sequence ID" value="XM_011295936.1"/>
</dbReference>
<evidence type="ECO:0000256" key="7">
    <source>
        <dbReference type="ARBA" id="ARBA00023053"/>
    </source>
</evidence>
<evidence type="ECO:0000256" key="12">
    <source>
        <dbReference type="RuleBase" id="RU000679"/>
    </source>
</evidence>
<proteinExistence type="inferred from homology"/>
<evidence type="ECO:0000256" key="1">
    <source>
        <dbReference type="ARBA" id="ARBA00004141"/>
    </source>
</evidence>
<name>A0A1I8N253_MUSDO</name>
<keyword evidence="9 13" id="KW-0472">Membrane</keyword>
<keyword evidence="5 12" id="KW-0812">Transmembrane</keyword>
<dbReference type="GeneID" id="101897304"/>
<dbReference type="PANTHER" id="PTHR11690:SF288">
    <property type="entry name" value="AMILORIDE-SENSITIVE NA+ CHANNEL-RELATED"/>
    <property type="match status" value="1"/>
</dbReference>
<keyword evidence="15" id="KW-1185">Reference proteome</keyword>
<reference evidence="16" key="2">
    <citation type="submission" date="2025-04" db="UniProtKB">
        <authorList>
            <consortium name="RefSeq"/>
        </authorList>
    </citation>
    <scope>IDENTIFICATION</scope>
    <source>
        <strain evidence="16">Aabys</strain>
    </source>
</reference>